<keyword evidence="2 3" id="KW-0802">TPR repeat</keyword>
<dbReference type="Pfam" id="PF14559">
    <property type="entry name" value="TPR_19"/>
    <property type="match status" value="1"/>
</dbReference>
<protein>
    <submittedName>
        <fullName evidence="4">Tetratricopeptide repeat-containing protein</fullName>
    </submittedName>
</protein>
<evidence type="ECO:0000256" key="1">
    <source>
        <dbReference type="ARBA" id="ARBA00022737"/>
    </source>
</evidence>
<dbReference type="Pfam" id="PF13432">
    <property type="entry name" value="TPR_16"/>
    <property type="match status" value="2"/>
</dbReference>
<sequence>MTTPLRFIYSGAINLFATDKISKMKAPTLVKTAATSVAVTLIAALMTLSGCTGKFSKPGPDTEVPPLAPVEYHPGELNRETLYELIVAEIAGQRKEFDLSLNNYLHQAQMTGDPEIAKRATYIAQYLQRDDQLLEASKLWQKAEPDNPEPYLISASLLLRKGDFTAALPLLRKALHHSDKQTLMIISAQADKFSPEEADAYIKLLEEHASKETDATLLTTLGILYGVQGNNIKALQRFNAAIAEDPDHQEAVIQKAELLRSQGDYRQAIKVLEPQLAADQPDQQIFTLYVQLLFQSKQTKKAVKQALLLVDTFPDEPQLTFYTALLLLENEQVEQSRSIMQDLLQRYPDNTTPHYYLGLIEQHEGNTEEAISHFLKVKDPNNILQAYRRIGALLDHPNNRTRLQNILQDARGSMPEIDIQLYVMEAEWLNLHDFKDAALSILDEALQLHPDDANLLYTRAMTLDPQDISLIEKDLRQVLALEPDNSMALNALGYTLTLYTDRFDEAFELISKALALTPDDPAILDSMGWILLKQGKAAEAVGFLQQAYDEFPDPEVSAHLIQAYHAAGQQQQALQLLKQEQLKHPDNEFLIEAATSINAPLD</sequence>
<evidence type="ECO:0000256" key="2">
    <source>
        <dbReference type="ARBA" id="ARBA00022803"/>
    </source>
</evidence>
<proteinExistence type="predicted"/>
<evidence type="ECO:0000256" key="3">
    <source>
        <dbReference type="PROSITE-ProRule" id="PRU00339"/>
    </source>
</evidence>
<name>A0A1H9JR02_9GAMM</name>
<dbReference type="STRING" id="355243.SAMN03080615_03126"/>
<keyword evidence="5" id="KW-1185">Reference proteome</keyword>
<reference evidence="5" key="1">
    <citation type="submission" date="2016-10" db="EMBL/GenBank/DDBJ databases">
        <authorList>
            <person name="Varghese N."/>
            <person name="Submissions S."/>
        </authorList>
    </citation>
    <scope>NUCLEOTIDE SEQUENCE [LARGE SCALE GENOMIC DNA]</scope>
    <source>
        <strain evidence="5">DSM 18887</strain>
    </source>
</reference>
<dbReference type="PROSITE" id="PS50005">
    <property type="entry name" value="TPR"/>
    <property type="match status" value="1"/>
</dbReference>
<dbReference type="InterPro" id="IPR019734">
    <property type="entry name" value="TPR_rpt"/>
</dbReference>
<dbReference type="InterPro" id="IPR051012">
    <property type="entry name" value="CellSynth/LPSAsmb/PSIAsmb"/>
</dbReference>
<keyword evidence="1" id="KW-0677">Repeat</keyword>
<dbReference type="OrthoDB" id="9766710at2"/>
<accession>A0A1H9JR02</accession>
<dbReference type="Proteomes" id="UP000198749">
    <property type="component" value="Unassembled WGS sequence"/>
</dbReference>
<evidence type="ECO:0000313" key="5">
    <source>
        <dbReference type="Proteomes" id="UP000198749"/>
    </source>
</evidence>
<dbReference type="InterPro" id="IPR011990">
    <property type="entry name" value="TPR-like_helical_dom_sf"/>
</dbReference>
<dbReference type="SMART" id="SM00028">
    <property type="entry name" value="TPR"/>
    <property type="match status" value="5"/>
</dbReference>
<dbReference type="SUPFAM" id="SSF48452">
    <property type="entry name" value="TPR-like"/>
    <property type="match status" value="2"/>
</dbReference>
<feature type="repeat" description="TPR" evidence="3">
    <location>
        <begin position="215"/>
        <end position="248"/>
    </location>
</feature>
<dbReference type="EMBL" id="FOGB01000010">
    <property type="protein sequence ID" value="SEQ89276.1"/>
    <property type="molecule type" value="Genomic_DNA"/>
</dbReference>
<gene>
    <name evidence="4" type="ORF">SAMN03080615_03126</name>
</gene>
<evidence type="ECO:0000313" key="4">
    <source>
        <dbReference type="EMBL" id="SEQ89276.1"/>
    </source>
</evidence>
<dbReference type="PANTHER" id="PTHR45586">
    <property type="entry name" value="TPR REPEAT-CONTAINING PROTEIN PA4667"/>
    <property type="match status" value="1"/>
</dbReference>
<dbReference type="Gene3D" id="1.25.40.10">
    <property type="entry name" value="Tetratricopeptide repeat domain"/>
    <property type="match status" value="2"/>
</dbReference>
<dbReference type="PANTHER" id="PTHR45586:SF16">
    <property type="entry name" value="DOMAIN PROTEIN, PUTATIVE-RELATED"/>
    <property type="match status" value="1"/>
</dbReference>
<dbReference type="AlphaFoldDB" id="A0A1H9JR02"/>
<organism evidence="4 5">
    <name type="scientific">Amphritea atlantica</name>
    <dbReference type="NCBI Taxonomy" id="355243"/>
    <lineage>
        <taxon>Bacteria</taxon>
        <taxon>Pseudomonadati</taxon>
        <taxon>Pseudomonadota</taxon>
        <taxon>Gammaproteobacteria</taxon>
        <taxon>Oceanospirillales</taxon>
        <taxon>Oceanospirillaceae</taxon>
        <taxon>Amphritea</taxon>
    </lineage>
</organism>